<keyword evidence="1" id="KW-0812">Transmembrane</keyword>
<dbReference type="InterPro" id="IPR009706">
    <property type="entry name" value="DUF1287"/>
</dbReference>
<dbReference type="AlphaFoldDB" id="X1LGE6"/>
<keyword evidence="1" id="KW-1133">Transmembrane helix</keyword>
<gene>
    <name evidence="2" type="ORF">S06H3_00507</name>
</gene>
<dbReference type="Pfam" id="PF06940">
    <property type="entry name" value="DUF1287"/>
    <property type="match status" value="1"/>
</dbReference>
<organism evidence="2">
    <name type="scientific">marine sediment metagenome</name>
    <dbReference type="NCBI Taxonomy" id="412755"/>
    <lineage>
        <taxon>unclassified sequences</taxon>
        <taxon>metagenomes</taxon>
        <taxon>ecological metagenomes</taxon>
    </lineage>
</organism>
<feature type="transmembrane region" description="Helical" evidence="1">
    <location>
        <begin position="7"/>
        <end position="28"/>
    </location>
</feature>
<proteinExistence type="predicted"/>
<accession>X1LGE6</accession>
<evidence type="ECO:0000256" key="1">
    <source>
        <dbReference type="SAM" id="Phobius"/>
    </source>
</evidence>
<reference evidence="2" key="1">
    <citation type="journal article" date="2014" name="Front. Microbiol.">
        <title>High frequency of phylogenetically diverse reductive dehalogenase-homologous genes in deep subseafloor sedimentary metagenomes.</title>
        <authorList>
            <person name="Kawai M."/>
            <person name="Futagami T."/>
            <person name="Toyoda A."/>
            <person name="Takaki Y."/>
            <person name="Nishi S."/>
            <person name="Hori S."/>
            <person name="Arai W."/>
            <person name="Tsubouchi T."/>
            <person name="Morono Y."/>
            <person name="Uchiyama I."/>
            <person name="Ito T."/>
            <person name="Fujiyama A."/>
            <person name="Inagaki F."/>
            <person name="Takami H."/>
        </authorList>
    </citation>
    <scope>NUCLEOTIDE SEQUENCE</scope>
    <source>
        <strain evidence="2">Expedition CK06-06</strain>
    </source>
</reference>
<comment type="caution">
    <text evidence="2">The sequence shown here is derived from an EMBL/GenBank/DDBJ whole genome shotgun (WGS) entry which is preliminary data.</text>
</comment>
<name>X1LGE6_9ZZZZ</name>
<keyword evidence="1" id="KW-0472">Membrane</keyword>
<dbReference type="EMBL" id="BARV01000093">
    <property type="protein sequence ID" value="GAH93208.1"/>
    <property type="molecule type" value="Genomic_DNA"/>
</dbReference>
<sequence length="284" mass="32818">MKKIPKLKIIPIIIFTAILQIAIITLFYDTENVGKGLEFIRFPKKEPVEIATLEKIEITAEITKEETEQKTEEEEFTEGERVEEIKEIVSKPDQPVIESEKLEIPPAQRKILENAKEQCEKFIENKFEYYNEGYPPENEGIATDVVARAIKAAGYDIRELIYEDMLIAKIDYPFDRYVNQIIDKNIDFRRVPHQEAFFKKFGETLTTEIDPNNSKIMSQWIPGDIIFFELEIGDELSDTVGIISDKLTEKGVPYVITSADPPGYVAELDWLMEKTISGHYRYPP</sequence>
<evidence type="ECO:0000313" key="2">
    <source>
        <dbReference type="EMBL" id="GAH93208.1"/>
    </source>
</evidence>
<protein>
    <submittedName>
        <fullName evidence="2">Uncharacterized protein</fullName>
    </submittedName>
</protein>